<reference evidence="3 4" key="1">
    <citation type="submission" date="2014-05" db="EMBL/GenBank/DDBJ databases">
        <title>Draft Genome Sequence of Nitratireductor basaltis Strain UMTGB225, A Marine Bacterium Isolated from Green Barrel Tunicate.</title>
        <authorList>
            <person name="Gan H.Y."/>
        </authorList>
    </citation>
    <scope>NUCLEOTIDE SEQUENCE [LARGE SCALE GENOMIC DNA]</scope>
    <source>
        <strain evidence="3 4">UMTGB225</strain>
    </source>
</reference>
<organism evidence="3 4">
    <name type="scientific">Nitratireductor basaltis</name>
    <dbReference type="NCBI Taxonomy" id="472175"/>
    <lineage>
        <taxon>Bacteria</taxon>
        <taxon>Pseudomonadati</taxon>
        <taxon>Pseudomonadota</taxon>
        <taxon>Alphaproteobacteria</taxon>
        <taxon>Hyphomicrobiales</taxon>
        <taxon>Phyllobacteriaceae</taxon>
        <taxon>Nitratireductor</taxon>
    </lineage>
</organism>
<proteinExistence type="predicted"/>
<dbReference type="Proteomes" id="UP000053675">
    <property type="component" value="Unassembled WGS sequence"/>
</dbReference>
<dbReference type="PROSITE" id="PS50405">
    <property type="entry name" value="GST_CTER"/>
    <property type="match status" value="1"/>
</dbReference>
<evidence type="ECO:0000259" key="2">
    <source>
        <dbReference type="PROSITE" id="PS50405"/>
    </source>
</evidence>
<dbReference type="GO" id="GO:0005737">
    <property type="term" value="C:cytoplasm"/>
    <property type="evidence" value="ECO:0007669"/>
    <property type="project" value="TreeGrafter"/>
</dbReference>
<dbReference type="InterPro" id="IPR004045">
    <property type="entry name" value="Glutathione_S-Trfase_N"/>
</dbReference>
<dbReference type="CDD" id="cd00299">
    <property type="entry name" value="GST_C_family"/>
    <property type="match status" value="1"/>
</dbReference>
<dbReference type="InterPro" id="IPR036249">
    <property type="entry name" value="Thioredoxin-like_sf"/>
</dbReference>
<dbReference type="Gene3D" id="1.20.1050.10">
    <property type="match status" value="1"/>
</dbReference>
<dbReference type="Pfam" id="PF00043">
    <property type="entry name" value="GST_C"/>
    <property type="match status" value="1"/>
</dbReference>
<dbReference type="STRING" id="472175.EL18_01933"/>
<dbReference type="GO" id="GO:0016740">
    <property type="term" value="F:transferase activity"/>
    <property type="evidence" value="ECO:0007669"/>
    <property type="project" value="UniProtKB-KW"/>
</dbReference>
<dbReference type="InterPro" id="IPR036282">
    <property type="entry name" value="Glutathione-S-Trfase_C_sf"/>
</dbReference>
<feature type="domain" description="GST C-terminal" evidence="2">
    <location>
        <begin position="87"/>
        <end position="246"/>
    </location>
</feature>
<dbReference type="InterPro" id="IPR040079">
    <property type="entry name" value="Glutathione_S-Trfase"/>
</dbReference>
<dbReference type="PANTHER" id="PTHR43968">
    <property type="match status" value="1"/>
</dbReference>
<dbReference type="InterPro" id="IPR050983">
    <property type="entry name" value="GST_Omega/HSP26"/>
</dbReference>
<evidence type="ECO:0000313" key="4">
    <source>
        <dbReference type="Proteomes" id="UP000053675"/>
    </source>
</evidence>
<keyword evidence="3" id="KW-0808">Transferase</keyword>
<dbReference type="CDD" id="cd00570">
    <property type="entry name" value="GST_N_family"/>
    <property type="match status" value="1"/>
</dbReference>
<dbReference type="RefSeq" id="WP_051913969.1">
    <property type="nucleotide sequence ID" value="NZ_JMQM01000001.1"/>
</dbReference>
<dbReference type="InterPro" id="IPR004046">
    <property type="entry name" value="GST_C"/>
</dbReference>
<feature type="domain" description="GST N-terminal" evidence="1">
    <location>
        <begin position="1"/>
        <end position="82"/>
    </location>
</feature>
<dbReference type="eggNOG" id="COG0625">
    <property type="taxonomic scope" value="Bacteria"/>
</dbReference>
<dbReference type="Gene3D" id="3.40.30.10">
    <property type="entry name" value="Glutaredoxin"/>
    <property type="match status" value="1"/>
</dbReference>
<dbReference type="PROSITE" id="PS50404">
    <property type="entry name" value="GST_NTER"/>
    <property type="match status" value="1"/>
</dbReference>
<dbReference type="SFLD" id="SFLDG00358">
    <property type="entry name" value="Main_(cytGST)"/>
    <property type="match status" value="1"/>
</dbReference>
<evidence type="ECO:0000313" key="3">
    <source>
        <dbReference type="EMBL" id="KFB10892.1"/>
    </source>
</evidence>
<keyword evidence="4" id="KW-1185">Reference proteome</keyword>
<sequence length="261" mass="29062">MELVLYNSAHSTCSQKVRLVLEEKGLHYQDIQISSGSDDLPTSLDYSAPVTSMVPTLVHGSNRIAGSSSIAEYLDEVFPEPPLVPWRPDERARMRSWLRFVENLVMPAVQYPSAQRVFNAPAEAARASTVLRGELQPSRGAFMARMRGRSIRAEEIEFALAELRCAVQQLDLALSDGREWIMGGRVTLADLFMAPSLDRAEDLGLDLLDDPSHQYAREWFQRMRRRPSYHAAFYPGSRLSELIGPAPTPGNPGAAPGSMYI</sequence>
<dbReference type="PANTHER" id="PTHR43968:SF6">
    <property type="entry name" value="GLUTATHIONE S-TRANSFERASE OMEGA"/>
    <property type="match status" value="1"/>
</dbReference>
<dbReference type="InterPro" id="IPR010987">
    <property type="entry name" value="Glutathione-S-Trfase_C-like"/>
</dbReference>
<dbReference type="Pfam" id="PF13409">
    <property type="entry name" value="GST_N_2"/>
    <property type="match status" value="1"/>
</dbReference>
<comment type="caution">
    <text evidence="3">The sequence shown here is derived from an EMBL/GenBank/DDBJ whole genome shotgun (WGS) entry which is preliminary data.</text>
</comment>
<dbReference type="EMBL" id="JMQM01000001">
    <property type="protein sequence ID" value="KFB10892.1"/>
    <property type="molecule type" value="Genomic_DNA"/>
</dbReference>
<accession>A0A084UD56</accession>
<name>A0A084UD56_9HYPH</name>
<dbReference type="SUPFAM" id="SSF47616">
    <property type="entry name" value="GST C-terminal domain-like"/>
    <property type="match status" value="1"/>
</dbReference>
<evidence type="ECO:0000259" key="1">
    <source>
        <dbReference type="PROSITE" id="PS50404"/>
    </source>
</evidence>
<gene>
    <name evidence="3" type="ORF">EL18_01933</name>
</gene>
<dbReference type="SUPFAM" id="SSF52833">
    <property type="entry name" value="Thioredoxin-like"/>
    <property type="match status" value="1"/>
</dbReference>
<dbReference type="AlphaFoldDB" id="A0A084UD56"/>
<dbReference type="PATRIC" id="fig|472175.3.peg.1938"/>
<protein>
    <submittedName>
        <fullName evidence="3">Glutathione S-transferase</fullName>
    </submittedName>
</protein>
<dbReference type="OrthoDB" id="9797500at2"/>
<dbReference type="SFLD" id="SFLDS00019">
    <property type="entry name" value="Glutathione_Transferase_(cytos"/>
    <property type="match status" value="1"/>
</dbReference>